<dbReference type="InterPro" id="IPR011010">
    <property type="entry name" value="DNA_brk_join_enz"/>
</dbReference>
<dbReference type="PANTHER" id="PTHR30349">
    <property type="entry name" value="PHAGE INTEGRASE-RELATED"/>
    <property type="match status" value="1"/>
</dbReference>
<sequence>MMFPETNSISIPGLTTYYHYLIGEEKSPTTITKYLRDLQKFLTYTAGRPITKELVITYKEELKQQYATASINSMLASLNHYFDFAGLYECKVKQIKQQRRVYCPEEKELSKEEYYRLIKAAQELQKDRLSLIIQTICSTGIRISELECITVRAAQSGVAEVNCKGKSRQIFIPHKLKMMLLTYIKKQHIRQGPIFITKQGNPINRSNVWREMKNLCEIAHVRENKVFPHNLRHLFAKTYYKMEKDISKLADLLGHSSINTTRIYIISSGEEHRRQIDRMKLLL</sequence>
<feature type="domain" description="Core-binding (CB)" evidence="8">
    <location>
        <begin position="8"/>
        <end position="86"/>
    </location>
</feature>
<dbReference type="InterPro" id="IPR002104">
    <property type="entry name" value="Integrase_catalytic"/>
</dbReference>
<gene>
    <name evidence="9" type="ORF">K5I21_07245</name>
</gene>
<dbReference type="Gene3D" id="1.10.443.10">
    <property type="entry name" value="Intergrase catalytic core"/>
    <property type="match status" value="1"/>
</dbReference>
<evidence type="ECO:0000256" key="5">
    <source>
        <dbReference type="ARBA" id="ARBA00023172"/>
    </source>
</evidence>
<evidence type="ECO:0000259" key="8">
    <source>
        <dbReference type="PROSITE" id="PS51900"/>
    </source>
</evidence>
<dbReference type="GO" id="GO:0015074">
    <property type="term" value="P:DNA integration"/>
    <property type="evidence" value="ECO:0007669"/>
    <property type="project" value="UniProtKB-KW"/>
</dbReference>
<dbReference type="PANTHER" id="PTHR30349:SF89">
    <property type="entry name" value="INTEGRASE_RECOMBINASE"/>
    <property type="match status" value="1"/>
</dbReference>
<comment type="similarity">
    <text evidence="2">Belongs to the 'phage' integrase family.</text>
</comment>
<evidence type="ECO:0000259" key="7">
    <source>
        <dbReference type="PROSITE" id="PS51898"/>
    </source>
</evidence>
<evidence type="ECO:0000256" key="6">
    <source>
        <dbReference type="PROSITE-ProRule" id="PRU01248"/>
    </source>
</evidence>
<dbReference type="InterPro" id="IPR050090">
    <property type="entry name" value="Tyrosine_recombinase_XerCD"/>
</dbReference>
<name>A0AAW5F183_CLOSY</name>
<dbReference type="GO" id="GO:0003677">
    <property type="term" value="F:DNA binding"/>
    <property type="evidence" value="ECO:0007669"/>
    <property type="project" value="UniProtKB-UniRule"/>
</dbReference>
<dbReference type="Gene3D" id="1.10.150.130">
    <property type="match status" value="1"/>
</dbReference>
<keyword evidence="4 6" id="KW-0238">DNA-binding</keyword>
<keyword evidence="3" id="KW-0229">DNA integration</keyword>
<feature type="domain" description="Tyr recombinase" evidence="7">
    <location>
        <begin position="104"/>
        <end position="278"/>
    </location>
</feature>
<dbReference type="SUPFAM" id="SSF56349">
    <property type="entry name" value="DNA breaking-rejoining enzymes"/>
    <property type="match status" value="1"/>
</dbReference>
<dbReference type="EMBL" id="JAINVB010000001">
    <property type="protein sequence ID" value="MCK0085667.1"/>
    <property type="molecule type" value="Genomic_DNA"/>
</dbReference>
<comment type="caution">
    <text evidence="9">The sequence shown here is derived from an EMBL/GenBank/DDBJ whole genome shotgun (WGS) entry which is preliminary data.</text>
</comment>
<evidence type="ECO:0000256" key="3">
    <source>
        <dbReference type="ARBA" id="ARBA00022908"/>
    </source>
</evidence>
<evidence type="ECO:0000313" key="9">
    <source>
        <dbReference type="EMBL" id="MCK0085667.1"/>
    </source>
</evidence>
<dbReference type="GO" id="GO:0006310">
    <property type="term" value="P:DNA recombination"/>
    <property type="evidence" value="ECO:0007669"/>
    <property type="project" value="UniProtKB-KW"/>
</dbReference>
<evidence type="ECO:0000313" key="10">
    <source>
        <dbReference type="Proteomes" id="UP001203136"/>
    </source>
</evidence>
<dbReference type="Pfam" id="PF02899">
    <property type="entry name" value="Phage_int_SAM_1"/>
    <property type="match status" value="1"/>
</dbReference>
<dbReference type="Proteomes" id="UP001203136">
    <property type="component" value="Unassembled WGS sequence"/>
</dbReference>
<protein>
    <submittedName>
        <fullName evidence="9">Site-specific integrase</fullName>
    </submittedName>
</protein>
<dbReference type="AlphaFoldDB" id="A0AAW5F183"/>
<dbReference type="InterPro" id="IPR044068">
    <property type="entry name" value="CB"/>
</dbReference>
<dbReference type="PROSITE" id="PS51900">
    <property type="entry name" value="CB"/>
    <property type="match status" value="1"/>
</dbReference>
<dbReference type="RefSeq" id="WP_003499767.1">
    <property type="nucleotide sequence ID" value="NZ_CABHNX010000238.1"/>
</dbReference>
<proteinExistence type="inferred from homology"/>
<evidence type="ECO:0000256" key="1">
    <source>
        <dbReference type="ARBA" id="ARBA00003283"/>
    </source>
</evidence>
<dbReference type="InterPro" id="IPR010998">
    <property type="entry name" value="Integrase_recombinase_N"/>
</dbReference>
<organism evidence="9 10">
    <name type="scientific">Clostridium symbiosum</name>
    <name type="common">Bacteroides symbiosus</name>
    <dbReference type="NCBI Taxonomy" id="1512"/>
    <lineage>
        <taxon>Bacteria</taxon>
        <taxon>Bacillati</taxon>
        <taxon>Bacillota</taxon>
        <taxon>Clostridia</taxon>
        <taxon>Lachnospirales</taxon>
        <taxon>Lachnospiraceae</taxon>
        <taxon>Otoolea</taxon>
    </lineage>
</organism>
<dbReference type="InterPro" id="IPR013762">
    <property type="entry name" value="Integrase-like_cat_sf"/>
</dbReference>
<evidence type="ECO:0000256" key="2">
    <source>
        <dbReference type="ARBA" id="ARBA00008857"/>
    </source>
</evidence>
<comment type="function">
    <text evidence="1">Site-specific tyrosine recombinase, which acts by catalyzing the cutting and rejoining of the recombining DNA molecules.</text>
</comment>
<accession>A0AAW5F183</accession>
<evidence type="ECO:0000256" key="4">
    <source>
        <dbReference type="ARBA" id="ARBA00023125"/>
    </source>
</evidence>
<dbReference type="InterPro" id="IPR004107">
    <property type="entry name" value="Integrase_SAM-like_N"/>
</dbReference>
<keyword evidence="5" id="KW-0233">DNA recombination</keyword>
<dbReference type="PROSITE" id="PS51898">
    <property type="entry name" value="TYR_RECOMBINASE"/>
    <property type="match status" value="1"/>
</dbReference>
<reference evidence="9" key="1">
    <citation type="journal article" date="2022" name="Cell Host Microbe">
        <title>Colonization of the live biotherapeutic product VE303 and modulation of the microbiota and metabolites in healthy volunteers.</title>
        <authorList>
            <person name="Dsouza M."/>
            <person name="Menon R."/>
            <person name="Crossette E."/>
            <person name="Bhattarai S.K."/>
            <person name="Schneider J."/>
            <person name="Kim Y.G."/>
            <person name="Reddy S."/>
            <person name="Caballero S."/>
            <person name="Felix C."/>
            <person name="Cornacchione L."/>
            <person name="Hendrickson J."/>
            <person name="Watson A.R."/>
            <person name="Minot S.S."/>
            <person name="Greenfield N."/>
            <person name="Schopf L."/>
            <person name="Szabady R."/>
            <person name="Patarroyo J."/>
            <person name="Smith W."/>
            <person name="Harrison P."/>
            <person name="Kuijper E.J."/>
            <person name="Kelly C.P."/>
            <person name="Olle B."/>
            <person name="Bobilev D."/>
            <person name="Silber J.L."/>
            <person name="Bucci V."/>
            <person name="Roberts B."/>
            <person name="Faith J."/>
            <person name="Norman J.M."/>
        </authorList>
    </citation>
    <scope>NUCLEOTIDE SEQUENCE</scope>
    <source>
        <strain evidence="9">VE303-04</strain>
    </source>
</reference>
<dbReference type="Pfam" id="PF00589">
    <property type="entry name" value="Phage_integrase"/>
    <property type="match status" value="1"/>
</dbReference>